<dbReference type="RefSeq" id="WP_145770088.1">
    <property type="nucleotide sequence ID" value="NZ_LR778301.1"/>
</dbReference>
<evidence type="ECO:0000256" key="2">
    <source>
        <dbReference type="ARBA" id="ARBA00022475"/>
    </source>
</evidence>
<evidence type="ECO:0000313" key="8">
    <source>
        <dbReference type="EMBL" id="CAB1367435.1"/>
    </source>
</evidence>
<keyword evidence="7" id="KW-0460">Magnesium</keyword>
<evidence type="ECO:0000256" key="5">
    <source>
        <dbReference type="ARBA" id="ARBA00022989"/>
    </source>
</evidence>
<reference evidence="8 9" key="1">
    <citation type="submission" date="2020-03" db="EMBL/GenBank/DDBJ databases">
        <authorList>
            <consortium name="Genoscope - CEA"/>
            <person name="William W."/>
        </authorList>
    </citation>
    <scope>NUCLEOTIDE SEQUENCE [LARGE SCALE GENOMIC DNA]</scope>
    <source>
        <strain evidence="9">DSM 16959</strain>
    </source>
</reference>
<keyword evidence="7" id="KW-0479">Metal-binding</keyword>
<keyword evidence="9" id="KW-1185">Reference proteome</keyword>
<dbReference type="GO" id="GO:0009103">
    <property type="term" value="P:lipopolysaccharide biosynthetic process"/>
    <property type="evidence" value="ECO:0007669"/>
    <property type="project" value="TreeGrafter"/>
</dbReference>
<proteinExistence type="predicted"/>
<dbReference type="GO" id="GO:0016780">
    <property type="term" value="F:phosphotransferase activity, for other substituted phosphate groups"/>
    <property type="evidence" value="ECO:0007669"/>
    <property type="project" value="InterPro"/>
</dbReference>
<accession>A0A6S6XRT2</accession>
<sequence>MPPTDVLLMLIPAPLTIGLLALLIHSGRALSIAADIPNDRSLHHRPTPRIGGLVLIPAALGTGVLLMPASRPLLALALMLWLLSFLDDRHSLPVALRLGIHLATAAAAAWLLAPTHAAPWLLMLTLLIAWSANLFNFMDGSDGLAGGMALIGFTAYSLAAWPEVPALAALCGALAAAAAGFLVFNFPPARCFMGDAGSVPLGFLAATLGCWGMVENLWPAWFPALVFLPFLADATITLLRRIVTGQRFWQAHREHYYQRLIRMGWSHRRLALRAYGLMALCGAIALMLRAAPALAPPVLAASLVALALLLISIDRRWRNQGESRP</sequence>
<evidence type="ECO:0000256" key="4">
    <source>
        <dbReference type="ARBA" id="ARBA00022692"/>
    </source>
</evidence>
<keyword evidence="5" id="KW-1133">Transmembrane helix</keyword>
<dbReference type="InterPro" id="IPR000715">
    <property type="entry name" value="Glycosyl_transferase_4"/>
</dbReference>
<protein>
    <submittedName>
        <fullName evidence="8">Glycosyl transferase</fullName>
    </submittedName>
</protein>
<evidence type="ECO:0000256" key="7">
    <source>
        <dbReference type="PIRSR" id="PIRSR600715-1"/>
    </source>
</evidence>
<evidence type="ECO:0000256" key="1">
    <source>
        <dbReference type="ARBA" id="ARBA00004651"/>
    </source>
</evidence>
<dbReference type="GO" id="GO:0044038">
    <property type="term" value="P:cell wall macromolecule biosynthetic process"/>
    <property type="evidence" value="ECO:0007669"/>
    <property type="project" value="TreeGrafter"/>
</dbReference>
<organism evidence="8 9">
    <name type="scientific">Denitratisoma oestradiolicum</name>
    <dbReference type="NCBI Taxonomy" id="311182"/>
    <lineage>
        <taxon>Bacteria</taxon>
        <taxon>Pseudomonadati</taxon>
        <taxon>Pseudomonadota</taxon>
        <taxon>Betaproteobacteria</taxon>
        <taxon>Nitrosomonadales</taxon>
        <taxon>Sterolibacteriaceae</taxon>
        <taxon>Denitratisoma</taxon>
    </lineage>
</organism>
<dbReference type="GO" id="GO:0046872">
    <property type="term" value="F:metal ion binding"/>
    <property type="evidence" value="ECO:0007669"/>
    <property type="project" value="UniProtKB-KW"/>
</dbReference>
<dbReference type="CDD" id="cd06854">
    <property type="entry name" value="GT_WbpL_WbcO_like"/>
    <property type="match status" value="1"/>
</dbReference>
<dbReference type="OrthoDB" id="9783652at2"/>
<dbReference type="PANTHER" id="PTHR22926:SF3">
    <property type="entry name" value="UNDECAPRENYL-PHOSPHATE ALPHA-N-ACETYLGLUCOSAMINYL 1-PHOSPHATE TRANSFERASE"/>
    <property type="match status" value="1"/>
</dbReference>
<evidence type="ECO:0000256" key="3">
    <source>
        <dbReference type="ARBA" id="ARBA00022679"/>
    </source>
</evidence>
<dbReference type="Proteomes" id="UP000515733">
    <property type="component" value="Chromosome"/>
</dbReference>
<keyword evidence="4" id="KW-0812">Transmembrane</keyword>
<dbReference type="AlphaFoldDB" id="A0A6S6XRT2"/>
<dbReference type="PANTHER" id="PTHR22926">
    <property type="entry name" value="PHOSPHO-N-ACETYLMURAMOYL-PENTAPEPTIDE-TRANSFERASE"/>
    <property type="match status" value="1"/>
</dbReference>
<evidence type="ECO:0000256" key="6">
    <source>
        <dbReference type="ARBA" id="ARBA00023136"/>
    </source>
</evidence>
<evidence type="ECO:0000313" key="9">
    <source>
        <dbReference type="Proteomes" id="UP000515733"/>
    </source>
</evidence>
<dbReference type="GO" id="GO:0005886">
    <property type="term" value="C:plasma membrane"/>
    <property type="evidence" value="ECO:0007669"/>
    <property type="project" value="UniProtKB-SubCell"/>
</dbReference>
<feature type="binding site" evidence="7">
    <location>
        <position position="195"/>
    </location>
    <ligand>
        <name>Mg(2+)</name>
        <dbReference type="ChEBI" id="CHEBI:18420"/>
    </ligand>
</feature>
<dbReference type="KEGG" id="doe:DENOEST_0263"/>
<keyword evidence="3 8" id="KW-0808">Transferase</keyword>
<name>A0A6S6XRT2_9PROT</name>
<dbReference type="GO" id="GO:0071555">
    <property type="term" value="P:cell wall organization"/>
    <property type="evidence" value="ECO:0007669"/>
    <property type="project" value="TreeGrafter"/>
</dbReference>
<gene>
    <name evidence="8" type="ORF">DENOEST_0263</name>
</gene>
<feature type="binding site" evidence="7">
    <location>
        <position position="136"/>
    </location>
    <ligand>
        <name>Mg(2+)</name>
        <dbReference type="ChEBI" id="CHEBI:18420"/>
    </ligand>
</feature>
<comment type="subcellular location">
    <subcellularLocation>
        <location evidence="1">Cell membrane</location>
        <topology evidence="1">Multi-pass membrane protein</topology>
    </subcellularLocation>
</comment>
<dbReference type="EMBL" id="LR778301">
    <property type="protein sequence ID" value="CAB1367435.1"/>
    <property type="molecule type" value="Genomic_DNA"/>
</dbReference>
<keyword evidence="2" id="KW-1003">Cell membrane</keyword>
<dbReference type="Pfam" id="PF00953">
    <property type="entry name" value="Glycos_transf_4"/>
    <property type="match status" value="1"/>
</dbReference>
<comment type="cofactor">
    <cofactor evidence="7">
        <name>Mg(2+)</name>
        <dbReference type="ChEBI" id="CHEBI:18420"/>
    </cofactor>
</comment>
<keyword evidence="6" id="KW-0472">Membrane</keyword>